<dbReference type="OrthoDB" id="4329345at2"/>
<dbReference type="RefSeq" id="WP_155353147.1">
    <property type="nucleotide sequence ID" value="NZ_BAAAHL010000012.1"/>
</dbReference>
<dbReference type="AlphaFoldDB" id="A0A5M3WGM4"/>
<name>A0A5M3WGM4_9ACTN</name>
<protein>
    <submittedName>
        <fullName evidence="1">Uncharacterized protein</fullName>
    </submittedName>
</protein>
<comment type="caution">
    <text evidence="1">The sequence shown here is derived from an EMBL/GenBank/DDBJ whole genome shotgun (WGS) entry which is preliminary data.</text>
</comment>
<proteinExistence type="predicted"/>
<dbReference type="Proteomes" id="UP000331127">
    <property type="component" value="Unassembled WGS sequence"/>
</dbReference>
<dbReference type="EMBL" id="BLAE01000006">
    <property type="protein sequence ID" value="GES07440.1"/>
    <property type="molecule type" value="Genomic_DNA"/>
</dbReference>
<reference evidence="1 2" key="1">
    <citation type="submission" date="2019-10" db="EMBL/GenBank/DDBJ databases">
        <title>Whole genome shotgun sequence of Acrocarpospora macrocephala NBRC 16266.</title>
        <authorList>
            <person name="Ichikawa N."/>
            <person name="Kimura A."/>
            <person name="Kitahashi Y."/>
            <person name="Komaki H."/>
            <person name="Oguchi A."/>
        </authorList>
    </citation>
    <scope>NUCLEOTIDE SEQUENCE [LARGE SCALE GENOMIC DNA]</scope>
    <source>
        <strain evidence="1 2">NBRC 16266</strain>
    </source>
</reference>
<evidence type="ECO:0000313" key="1">
    <source>
        <dbReference type="EMBL" id="GES07440.1"/>
    </source>
</evidence>
<gene>
    <name evidence="1" type="ORF">Amac_010350</name>
</gene>
<sequence length="60" mass="6687">MPTRRTVEVEADATDPKRGMTLDEMAAFVQEAMRAEVPGDTPVKIRVNWSSGIKRLEIKG</sequence>
<evidence type="ECO:0000313" key="2">
    <source>
        <dbReference type="Proteomes" id="UP000331127"/>
    </source>
</evidence>
<keyword evidence="2" id="KW-1185">Reference proteome</keyword>
<accession>A0A5M3WGM4</accession>
<organism evidence="1 2">
    <name type="scientific">Acrocarpospora macrocephala</name>
    <dbReference type="NCBI Taxonomy" id="150177"/>
    <lineage>
        <taxon>Bacteria</taxon>
        <taxon>Bacillati</taxon>
        <taxon>Actinomycetota</taxon>
        <taxon>Actinomycetes</taxon>
        <taxon>Streptosporangiales</taxon>
        <taxon>Streptosporangiaceae</taxon>
        <taxon>Acrocarpospora</taxon>
    </lineage>
</organism>